<reference evidence="1 2" key="1">
    <citation type="submission" date="2020-07" db="EMBL/GenBank/DDBJ databases">
        <title>Sequencing the genomes of 1000 actinobacteria strains.</title>
        <authorList>
            <person name="Klenk H.-P."/>
        </authorList>
    </citation>
    <scope>NUCLEOTIDE SEQUENCE [LARGE SCALE GENOMIC DNA]</scope>
    <source>
        <strain evidence="1 2">DSM 29531</strain>
    </source>
</reference>
<evidence type="ECO:0000313" key="2">
    <source>
        <dbReference type="Proteomes" id="UP000571817"/>
    </source>
</evidence>
<dbReference type="Proteomes" id="UP000571817">
    <property type="component" value="Unassembled WGS sequence"/>
</dbReference>
<comment type="caution">
    <text evidence="1">The sequence shown here is derived from an EMBL/GenBank/DDBJ whole genome shotgun (WGS) entry which is preliminary data.</text>
</comment>
<gene>
    <name evidence="1" type="ORF">HNR15_003229</name>
</gene>
<dbReference type="EMBL" id="JACCFW010000001">
    <property type="protein sequence ID" value="NYJ76266.1"/>
    <property type="molecule type" value="Genomic_DNA"/>
</dbReference>
<proteinExistence type="predicted"/>
<accession>A0A853DFE2</accession>
<dbReference type="Pfam" id="PF11015">
    <property type="entry name" value="DUF2853"/>
    <property type="match status" value="1"/>
</dbReference>
<dbReference type="RefSeq" id="WP_218883780.1">
    <property type="nucleotide sequence ID" value="NZ_JACCFW010000001.1"/>
</dbReference>
<sequence>MKALIAPAPAQRNRLGTTVRPARIQALHSHQHFHRSYVGAAGTALLSQRRNQVSFNGGTAVATAHESVHAYAPHADKEIIDKMASTYRLVLSNRDASLVSASDPAELKTVRENFLKKKLGLKQSDAELDAAIKDVLAQMKDGKANPRLAVYYLLAEKFDKLDVFKG</sequence>
<organism evidence="1 2">
    <name type="scientific">Allobranchiibius huperziae</name>
    <dbReference type="NCBI Taxonomy" id="1874116"/>
    <lineage>
        <taxon>Bacteria</taxon>
        <taxon>Bacillati</taxon>
        <taxon>Actinomycetota</taxon>
        <taxon>Actinomycetes</taxon>
        <taxon>Micrococcales</taxon>
        <taxon>Dermacoccaceae</taxon>
        <taxon>Allobranchiibius</taxon>
    </lineage>
</organism>
<dbReference type="InterPro" id="IPR023154">
    <property type="entry name" value="Jann4075-like_sf"/>
</dbReference>
<dbReference type="SUPFAM" id="SSF158587">
    <property type="entry name" value="Jann4075-like"/>
    <property type="match status" value="1"/>
</dbReference>
<name>A0A853DFE2_9MICO</name>
<evidence type="ECO:0000313" key="1">
    <source>
        <dbReference type="EMBL" id="NYJ76266.1"/>
    </source>
</evidence>
<protein>
    <recommendedName>
        <fullName evidence="3">DUF2853 family protein</fullName>
    </recommendedName>
</protein>
<evidence type="ECO:0008006" key="3">
    <source>
        <dbReference type="Google" id="ProtNLM"/>
    </source>
</evidence>
<dbReference type="InterPro" id="IPR021274">
    <property type="entry name" value="DUF2853"/>
</dbReference>
<keyword evidence="2" id="KW-1185">Reference proteome</keyword>
<dbReference type="AlphaFoldDB" id="A0A853DFE2"/>
<dbReference type="Gene3D" id="1.10.238.120">
    <property type="entry name" value="Jann4075-like"/>
    <property type="match status" value="1"/>
</dbReference>